<comment type="caution">
    <text evidence="2">The sequence shown here is derived from an EMBL/GenBank/DDBJ whole genome shotgun (WGS) entry which is preliminary data.</text>
</comment>
<proteinExistence type="predicted"/>
<keyword evidence="3" id="KW-1185">Reference proteome</keyword>
<reference evidence="2 3" key="1">
    <citation type="submission" date="2022-10" db="EMBL/GenBank/DDBJ databases">
        <title>Comparative genomic analysis of Cohnella hashimotonis sp. nov., isolated from the International Space Station.</title>
        <authorList>
            <person name="Simpson A."/>
            <person name="Venkateswaran K."/>
        </authorList>
    </citation>
    <scope>NUCLEOTIDE SEQUENCE [LARGE SCALE GENOMIC DNA]</scope>
    <source>
        <strain evidence="2 3">DSM 18997</strain>
    </source>
</reference>
<name>A0A9X4QN43_9BACL</name>
<organism evidence="2 3">
    <name type="scientific">Cohnella ginsengisoli</name>
    <dbReference type="NCBI Taxonomy" id="425004"/>
    <lineage>
        <taxon>Bacteria</taxon>
        <taxon>Bacillati</taxon>
        <taxon>Bacillota</taxon>
        <taxon>Bacilli</taxon>
        <taxon>Bacillales</taxon>
        <taxon>Paenibacillaceae</taxon>
        <taxon>Cohnella</taxon>
    </lineage>
</organism>
<dbReference type="Proteomes" id="UP001153387">
    <property type="component" value="Unassembled WGS sequence"/>
</dbReference>
<evidence type="ECO:0000259" key="1">
    <source>
        <dbReference type="Pfam" id="PF24032"/>
    </source>
</evidence>
<sequence length="323" mass="35476">MSYEVVLDGKYYLGDLAEEITLEDSLEEIAYRANIRLTVQPGLPAIAPGQEIRISGVPYGASGMAYLLHPALVWECESERSAGSGKHLNVTAYDRTLYLSKSEDERLMPDGQTAAERLASYASGWNIPLATLPDTKIKLKRSVKRSQSIFSMILEDLKETARKGGDLYRPRMTPSGLTLVKLGGNEVVWQLESLESVSQKRTLEGAVTQVKVLGSEGSETKLSPVLAIVKGEIDKYGTLQKVLQDCAIETPAQARKAAEPLLLGLQETMSVTALDINLIRAGDMVELDGQRLFVTSVRHQLGEPGHMQLELAREAKVRRDYCG</sequence>
<dbReference type="AlphaFoldDB" id="A0A9X4QN43"/>
<feature type="domain" description="YqbQ/XkdQ" evidence="1">
    <location>
        <begin position="81"/>
        <end position="311"/>
    </location>
</feature>
<dbReference type="InterPro" id="IPR056937">
    <property type="entry name" value="YqbQ/XkdQ"/>
</dbReference>
<dbReference type="RefSeq" id="WP_277566529.1">
    <property type="nucleotide sequence ID" value="NZ_JAPDHZ010000003.1"/>
</dbReference>
<evidence type="ECO:0000313" key="3">
    <source>
        <dbReference type="Proteomes" id="UP001153387"/>
    </source>
</evidence>
<dbReference type="EMBL" id="JAPDHZ010000003">
    <property type="protein sequence ID" value="MDG0792769.1"/>
    <property type="molecule type" value="Genomic_DNA"/>
</dbReference>
<accession>A0A9X4QN43</accession>
<protein>
    <submittedName>
        <fullName evidence="2">Phage portal protein</fullName>
    </submittedName>
</protein>
<dbReference type="Pfam" id="PF24032">
    <property type="entry name" value="YQBQ"/>
    <property type="match status" value="1"/>
</dbReference>
<gene>
    <name evidence="2" type="ORF">OMP38_19240</name>
</gene>
<evidence type="ECO:0000313" key="2">
    <source>
        <dbReference type="EMBL" id="MDG0792769.1"/>
    </source>
</evidence>